<dbReference type="AlphaFoldDB" id="A0A2B7Z4K3"/>
<dbReference type="Proteomes" id="UP000226031">
    <property type="component" value="Unassembled WGS sequence"/>
</dbReference>
<evidence type="ECO:0000313" key="1">
    <source>
        <dbReference type="EMBL" id="PGH28836.1"/>
    </source>
</evidence>
<comment type="caution">
    <text evidence="1">The sequence shown here is derived from an EMBL/GenBank/DDBJ whole genome shotgun (WGS) entry which is preliminary data.</text>
</comment>
<dbReference type="EMBL" id="PDND01000309">
    <property type="protein sequence ID" value="PGH28836.1"/>
    <property type="molecule type" value="Genomic_DNA"/>
</dbReference>
<evidence type="ECO:0000313" key="2">
    <source>
        <dbReference type="Proteomes" id="UP000226031"/>
    </source>
</evidence>
<proteinExistence type="predicted"/>
<protein>
    <submittedName>
        <fullName evidence="1">Uncharacterized protein</fullName>
    </submittedName>
</protein>
<reference evidence="1 2" key="1">
    <citation type="submission" date="2017-10" db="EMBL/GenBank/DDBJ databases">
        <title>Comparative genomics in systemic dimorphic fungi from Ajellomycetaceae.</title>
        <authorList>
            <person name="Munoz J.F."/>
            <person name="Mcewen J.G."/>
            <person name="Clay O.K."/>
            <person name="Cuomo C.A."/>
        </authorList>
    </citation>
    <scope>NUCLEOTIDE SEQUENCE [LARGE SCALE GENOMIC DNA]</scope>
    <source>
        <strain evidence="1 2">UAMH4076</strain>
    </source>
</reference>
<gene>
    <name evidence="1" type="ORF">GX50_08428</name>
</gene>
<dbReference type="VEuPathDB" id="FungiDB:EMCG_02920"/>
<name>A0A2B7Z4K3_9EURO</name>
<accession>A0A2B7Z4K3</accession>
<organism evidence="1 2">
    <name type="scientific">[Emmonsia] crescens</name>
    <dbReference type="NCBI Taxonomy" id="73230"/>
    <lineage>
        <taxon>Eukaryota</taxon>
        <taxon>Fungi</taxon>
        <taxon>Dikarya</taxon>
        <taxon>Ascomycota</taxon>
        <taxon>Pezizomycotina</taxon>
        <taxon>Eurotiomycetes</taxon>
        <taxon>Eurotiomycetidae</taxon>
        <taxon>Onygenales</taxon>
        <taxon>Ajellomycetaceae</taxon>
        <taxon>Emergomyces</taxon>
    </lineage>
</organism>
<keyword evidence="2" id="KW-1185">Reference proteome</keyword>
<sequence>MYPIDTLMQKMQDSSAHTQTLLEYFRNAILWSCLFFIFVKGIAGINLSPENRHKPPPVPAADDAYKQHINRRRRVFNRYGVQVLPAIPEEDDNSNLSNASGVEI</sequence>